<dbReference type="PROSITE" id="PS51257">
    <property type="entry name" value="PROKAR_LIPOPROTEIN"/>
    <property type="match status" value="1"/>
</dbReference>
<dbReference type="OrthoDB" id="1095195at2"/>
<evidence type="ECO:0000313" key="1">
    <source>
        <dbReference type="EMBL" id="TWV99825.1"/>
    </source>
</evidence>
<evidence type="ECO:0000313" key="2">
    <source>
        <dbReference type="Proteomes" id="UP000318815"/>
    </source>
</evidence>
<sequence>MKKLFLYILIAFALSSCYKDKGNYDYVDVNVVNISGVDSLYTVDYGSVFTLRPDLSFTLDATKDTGSYTYLWVAAITNTGNTIDNDTLAYSHDLEARITLPSGQYTVIYRVTDKNTGISYSKRFLMAVVTSVYEGWVLLSEVNANSRLDMLSKGVNGYKPIYDVLGSIGAGLTLTGKPVDVKFARTTAAITGHTVYVSTTNGTSRLDGETFKFKSPLQTDVFSTLPTGFYADKVTQRSSATMYLHGNDNNMYYYMYTFNIYFGLPVNVMYGKSVPFKVSKYIGYVDNSAGSTEVHVLYNEDEKRFVRHIYSLPANCTDMPAGTRFSFTTGKDLRFMETTRFNSGDTYAILDSLHQKYYLARFNVAATIAQTYYEELLATDFTKAENIAIHPDLGYVFYNVGGKLYEYDISTKATKLMIDYGQKSVSFLKCDGFMGITTVAAKAYYNKLQVGVYDPSLPAESAGSFELYTVPPVNGNLVLSESYTGFGKIKTVTYRER</sequence>
<dbReference type="Pfam" id="PF16407">
    <property type="entry name" value="PKD_2"/>
    <property type="match status" value="1"/>
</dbReference>
<protein>
    <recommendedName>
        <fullName evidence="3">PKD family protein</fullName>
    </recommendedName>
</protein>
<gene>
    <name evidence="1" type="ORF">FEF09_14070</name>
</gene>
<dbReference type="AlphaFoldDB" id="A0A5C6LWU5"/>
<keyword evidence="2" id="KW-1185">Reference proteome</keyword>
<comment type="caution">
    <text evidence="1">The sequence shown here is derived from an EMBL/GenBank/DDBJ whole genome shotgun (WGS) entry which is preliminary data.</text>
</comment>
<dbReference type="RefSeq" id="WP_146305708.1">
    <property type="nucleotide sequence ID" value="NZ_VOHS01000012.1"/>
</dbReference>
<organism evidence="1 2">
    <name type="scientific">Chitinophaga pinensis</name>
    <dbReference type="NCBI Taxonomy" id="79329"/>
    <lineage>
        <taxon>Bacteria</taxon>
        <taxon>Pseudomonadati</taxon>
        <taxon>Bacteroidota</taxon>
        <taxon>Chitinophagia</taxon>
        <taxon>Chitinophagales</taxon>
        <taxon>Chitinophagaceae</taxon>
        <taxon>Chitinophaga</taxon>
    </lineage>
</organism>
<accession>A0A5C6LWU5</accession>
<name>A0A5C6LWU5_9BACT</name>
<dbReference type="EMBL" id="VOHS01000012">
    <property type="protein sequence ID" value="TWV99825.1"/>
    <property type="molecule type" value="Genomic_DNA"/>
</dbReference>
<dbReference type="InterPro" id="IPR032183">
    <property type="entry name" value="PKD-like"/>
</dbReference>
<proteinExistence type="predicted"/>
<evidence type="ECO:0008006" key="3">
    <source>
        <dbReference type="Google" id="ProtNLM"/>
    </source>
</evidence>
<reference evidence="1 2" key="1">
    <citation type="submission" date="2019-08" db="EMBL/GenBank/DDBJ databases">
        <title>Whole genome sequencing of chitin degrading bacteria Chitinophaga pinensis YS16.</title>
        <authorList>
            <person name="Singh R.P."/>
            <person name="Manchanda G."/>
            <person name="Maurya I.K."/>
            <person name="Joshi N.K."/>
            <person name="Srivastava A.K."/>
        </authorList>
    </citation>
    <scope>NUCLEOTIDE SEQUENCE [LARGE SCALE GENOMIC DNA]</scope>
    <source>
        <strain evidence="1 2">YS-16</strain>
    </source>
</reference>
<dbReference type="Proteomes" id="UP000318815">
    <property type="component" value="Unassembled WGS sequence"/>
</dbReference>